<dbReference type="Pfam" id="PF13439">
    <property type="entry name" value="Glyco_transf_4"/>
    <property type="match status" value="1"/>
</dbReference>
<feature type="domain" description="Glycosyl transferase family 1" evidence="2">
    <location>
        <begin position="200"/>
        <end position="357"/>
    </location>
</feature>
<dbReference type="InterPro" id="IPR001296">
    <property type="entry name" value="Glyco_trans_1"/>
</dbReference>
<dbReference type="PANTHER" id="PTHR46401:SF2">
    <property type="entry name" value="GLYCOSYLTRANSFERASE WBBK-RELATED"/>
    <property type="match status" value="1"/>
</dbReference>
<dbReference type="GO" id="GO:0009103">
    <property type="term" value="P:lipopolysaccharide biosynthetic process"/>
    <property type="evidence" value="ECO:0007669"/>
    <property type="project" value="TreeGrafter"/>
</dbReference>
<dbReference type="GO" id="GO:0016757">
    <property type="term" value="F:glycosyltransferase activity"/>
    <property type="evidence" value="ECO:0007669"/>
    <property type="project" value="InterPro"/>
</dbReference>
<evidence type="ECO:0000256" key="1">
    <source>
        <dbReference type="ARBA" id="ARBA00022679"/>
    </source>
</evidence>
<accession>A0A7C1G347</accession>
<protein>
    <submittedName>
        <fullName evidence="4">Glycosyltransferase family 1 protein</fullName>
    </submittedName>
</protein>
<dbReference type="SUPFAM" id="SSF53756">
    <property type="entry name" value="UDP-Glycosyltransferase/glycogen phosphorylase"/>
    <property type="match status" value="1"/>
</dbReference>
<dbReference type="EMBL" id="DSJL01000009">
    <property type="protein sequence ID" value="HEF64820.1"/>
    <property type="molecule type" value="Genomic_DNA"/>
</dbReference>
<gene>
    <name evidence="4" type="ORF">ENP47_04370</name>
</gene>
<evidence type="ECO:0000313" key="4">
    <source>
        <dbReference type="EMBL" id="HEF64820.1"/>
    </source>
</evidence>
<feature type="domain" description="Glycosyltransferase subfamily 4-like N-terminal" evidence="3">
    <location>
        <begin position="19"/>
        <end position="173"/>
    </location>
</feature>
<dbReference type="PANTHER" id="PTHR46401">
    <property type="entry name" value="GLYCOSYLTRANSFERASE WBBK-RELATED"/>
    <property type="match status" value="1"/>
</dbReference>
<evidence type="ECO:0000259" key="3">
    <source>
        <dbReference type="Pfam" id="PF13439"/>
    </source>
</evidence>
<keyword evidence="1 4" id="KW-0808">Transferase</keyword>
<dbReference type="Pfam" id="PF00534">
    <property type="entry name" value="Glycos_transf_1"/>
    <property type="match status" value="1"/>
</dbReference>
<dbReference type="AlphaFoldDB" id="A0A7C1G347"/>
<proteinExistence type="predicted"/>
<dbReference type="InterPro" id="IPR028098">
    <property type="entry name" value="Glyco_trans_4-like_N"/>
</dbReference>
<name>A0A7C1G347_THERO</name>
<reference evidence="4" key="1">
    <citation type="journal article" date="2020" name="mSystems">
        <title>Genome- and Community-Level Interaction Insights into Carbon Utilization and Element Cycling Functions of Hydrothermarchaeota in Hydrothermal Sediment.</title>
        <authorList>
            <person name="Zhou Z."/>
            <person name="Liu Y."/>
            <person name="Xu W."/>
            <person name="Pan J."/>
            <person name="Luo Z.H."/>
            <person name="Li M."/>
        </authorList>
    </citation>
    <scope>NUCLEOTIDE SEQUENCE [LARGE SCALE GENOMIC DNA]</scope>
    <source>
        <strain evidence="4">SpSt-222</strain>
    </source>
</reference>
<dbReference type="Gene3D" id="3.40.50.2000">
    <property type="entry name" value="Glycogen Phosphorylase B"/>
    <property type="match status" value="2"/>
</dbReference>
<evidence type="ECO:0000259" key="2">
    <source>
        <dbReference type="Pfam" id="PF00534"/>
    </source>
</evidence>
<sequence length="383" mass="42394">MSAQGSIAIDGRLLAYRRGGISRYIRCLAAAIASSEANVCATSGFTFSLIANRPIVDSPLPLLRVWTPPHHPLEEWTLGWELARQPVALVHATDFVLPRLPKRIRGVVTIHDLAFLDAPGELAPDAHRYYARTLPGLRRADRIIAVSHATARRIAEFVPDVAPRIRVIHHGVEERWFHPHPDPIRQLSSVLGHETGFPFTSRPIVLAVGTVEPRKRYDLLLDAFLALHRWLEGAPFLVIVGQEGWNAATTITRVRRLQEQGILQWLADAHDDLLHALYSVATVLVVASRDEGFCLPALEALAGGLPVVAFAVGALPEVTGDAALLVHDQTSEALAEACRTLLQNDSLRQDYARRGRARARQFSWTRAAEQTLTVYREALEDGR</sequence>
<organism evidence="4">
    <name type="scientific">Thermomicrobium roseum</name>
    <dbReference type="NCBI Taxonomy" id="500"/>
    <lineage>
        <taxon>Bacteria</taxon>
        <taxon>Pseudomonadati</taxon>
        <taxon>Thermomicrobiota</taxon>
        <taxon>Thermomicrobia</taxon>
        <taxon>Thermomicrobiales</taxon>
        <taxon>Thermomicrobiaceae</taxon>
        <taxon>Thermomicrobium</taxon>
    </lineage>
</organism>
<comment type="caution">
    <text evidence="4">The sequence shown here is derived from an EMBL/GenBank/DDBJ whole genome shotgun (WGS) entry which is preliminary data.</text>
</comment>
<dbReference type="CDD" id="cd03809">
    <property type="entry name" value="GT4_MtfB-like"/>
    <property type="match status" value="1"/>
</dbReference>